<dbReference type="CDD" id="cd01949">
    <property type="entry name" value="GGDEF"/>
    <property type="match status" value="1"/>
</dbReference>
<dbReference type="InterPro" id="IPR011006">
    <property type="entry name" value="CheY-like_superfamily"/>
</dbReference>
<name>A0A653I798_9BACL</name>
<organism evidence="2 3">
    <name type="scientific">Exiguobacterium oxidotolerans</name>
    <dbReference type="NCBI Taxonomy" id="223958"/>
    <lineage>
        <taxon>Bacteria</taxon>
        <taxon>Bacillati</taxon>
        <taxon>Bacillota</taxon>
        <taxon>Bacilli</taxon>
        <taxon>Bacillales</taxon>
        <taxon>Bacillales Family XII. Incertae Sedis</taxon>
        <taxon>Exiguobacterium</taxon>
    </lineage>
</organism>
<dbReference type="NCBIfam" id="TIGR00254">
    <property type="entry name" value="GGDEF"/>
    <property type="match status" value="1"/>
</dbReference>
<evidence type="ECO:0000313" key="2">
    <source>
        <dbReference type="EMBL" id="VWX34674.1"/>
    </source>
</evidence>
<dbReference type="AlphaFoldDB" id="A0A653I798"/>
<evidence type="ECO:0000313" key="3">
    <source>
        <dbReference type="Proteomes" id="UP000439752"/>
    </source>
</evidence>
<dbReference type="SUPFAM" id="SSF55073">
    <property type="entry name" value="Nucleotide cyclase"/>
    <property type="match status" value="1"/>
</dbReference>
<dbReference type="Proteomes" id="UP000439752">
    <property type="component" value="Unassembled WGS sequence"/>
</dbReference>
<sequence>MRNKQMQLEKQINQTILMVERLLRMKSVPTAELLVFASWLERLGQQESMEFFARQATRLEQELPSGEKTIGHEVVKLQLRPVIDYLSAYGRKKMVRKELIVSITKRFLDNVQWKKALENERYMTRFFGSVEDMLEVGYDLPTDALLIDYELVRASKKVQLDKLIKKLEATFTPLIIIGEEDQQTRQYCYQLGADDYWDETVTLIERQIRLKRLLHKLRIVSSTILVDELTGAFNRKYLQNAFQRRVSRLARDGQLFALAIFDLDHFKRINDLHGHPTGDLVLSELASLTKQAIRQEDEMIRFGGEEFMLLFSTEHVEAACVTMGKVRERIERHTFPNGLKVTVSIGVTLVSQPSFDLEEMTSEADEALYQAKRKGRNRVVAYSVATEKEKIEGLIKIDGMPLQNLSQLEVPEHPKYHFRVLPYEDSAGAVMQLNFVPLSMIAEADFRLLDQWKHEREHTIETIVTVTEESTLLGEALQRGVVDYCLLPLESNQIEEQIRQWVLRLS</sequence>
<dbReference type="GO" id="GO:0052621">
    <property type="term" value="F:diguanylate cyclase activity"/>
    <property type="evidence" value="ECO:0007669"/>
    <property type="project" value="TreeGrafter"/>
</dbReference>
<proteinExistence type="predicted"/>
<dbReference type="PROSITE" id="PS50887">
    <property type="entry name" value="GGDEF"/>
    <property type="match status" value="1"/>
</dbReference>
<reference evidence="2 3" key="1">
    <citation type="submission" date="2019-10" db="EMBL/GenBank/DDBJ databases">
        <authorList>
            <person name="Karimi E."/>
        </authorList>
    </citation>
    <scope>NUCLEOTIDE SEQUENCE [LARGE SCALE GENOMIC DNA]</scope>
    <source>
        <strain evidence="2">Exiguobacterium sp. 9Y</strain>
    </source>
</reference>
<dbReference type="EMBL" id="CABWKQ010000011">
    <property type="protein sequence ID" value="VWX34674.1"/>
    <property type="molecule type" value="Genomic_DNA"/>
</dbReference>
<evidence type="ECO:0000259" key="1">
    <source>
        <dbReference type="PROSITE" id="PS50887"/>
    </source>
</evidence>
<dbReference type="PANTHER" id="PTHR45138">
    <property type="entry name" value="REGULATORY COMPONENTS OF SENSORY TRANSDUCTION SYSTEM"/>
    <property type="match status" value="1"/>
</dbReference>
<feature type="domain" description="GGDEF" evidence="1">
    <location>
        <begin position="254"/>
        <end position="384"/>
    </location>
</feature>
<dbReference type="FunFam" id="3.30.70.270:FF:000001">
    <property type="entry name" value="Diguanylate cyclase domain protein"/>
    <property type="match status" value="1"/>
</dbReference>
<dbReference type="Gene3D" id="3.30.70.270">
    <property type="match status" value="1"/>
</dbReference>
<protein>
    <recommendedName>
        <fullName evidence="1">GGDEF domain-containing protein</fullName>
    </recommendedName>
</protein>
<keyword evidence="3" id="KW-1185">Reference proteome</keyword>
<dbReference type="InterPro" id="IPR029787">
    <property type="entry name" value="Nucleotide_cyclase"/>
</dbReference>
<accession>A0A653I798</accession>
<dbReference type="SMART" id="SM00267">
    <property type="entry name" value="GGDEF"/>
    <property type="match status" value="1"/>
</dbReference>
<dbReference type="PANTHER" id="PTHR45138:SF9">
    <property type="entry name" value="DIGUANYLATE CYCLASE DGCM-RELATED"/>
    <property type="match status" value="1"/>
</dbReference>
<dbReference type="InterPro" id="IPR000160">
    <property type="entry name" value="GGDEF_dom"/>
</dbReference>
<dbReference type="RefSeq" id="WP_159173025.1">
    <property type="nucleotide sequence ID" value="NZ_LR732311.1"/>
</dbReference>
<dbReference type="InterPro" id="IPR043128">
    <property type="entry name" value="Rev_trsase/Diguanyl_cyclase"/>
</dbReference>
<dbReference type="Pfam" id="PF00990">
    <property type="entry name" value="GGDEF"/>
    <property type="match status" value="1"/>
</dbReference>
<dbReference type="InterPro" id="IPR050469">
    <property type="entry name" value="Diguanylate_Cyclase"/>
</dbReference>
<dbReference type="Gene3D" id="3.40.50.2300">
    <property type="match status" value="1"/>
</dbReference>
<dbReference type="SUPFAM" id="SSF52172">
    <property type="entry name" value="CheY-like"/>
    <property type="match status" value="1"/>
</dbReference>
<gene>
    <name evidence="2" type="ORF">EXIGUO9Y_190097</name>
</gene>